<dbReference type="KEGG" id="mpad:KEF85_01135"/>
<dbReference type="RefSeq" id="WP_215582761.1">
    <property type="nucleotide sequence ID" value="NZ_CP073754.1"/>
</dbReference>
<dbReference type="PROSITE" id="PS00198">
    <property type="entry name" value="4FE4S_FER_1"/>
    <property type="match status" value="2"/>
</dbReference>
<evidence type="ECO:0000256" key="1">
    <source>
        <dbReference type="ARBA" id="ARBA00001966"/>
    </source>
</evidence>
<dbReference type="EMBL" id="CP073754">
    <property type="protein sequence ID" value="QWF71132.1"/>
    <property type="molecule type" value="Genomic_DNA"/>
</dbReference>
<dbReference type="InterPro" id="IPR017900">
    <property type="entry name" value="4Fe4S_Fe_S_CS"/>
</dbReference>
<dbReference type="Pfam" id="PF13187">
    <property type="entry name" value="Fer4_9"/>
    <property type="match status" value="1"/>
</dbReference>
<evidence type="ECO:0000313" key="13">
    <source>
        <dbReference type="EMBL" id="QWF71132.1"/>
    </source>
</evidence>
<gene>
    <name evidence="13" type="primary">fdxB</name>
    <name evidence="13" type="ORF">KEF85_01135</name>
</gene>
<dbReference type="InterPro" id="IPR014283">
    <property type="entry name" value="FdIII_4_nif"/>
</dbReference>
<feature type="domain" description="4Fe-4S ferredoxin-type" evidence="12">
    <location>
        <begin position="19"/>
        <end position="48"/>
    </location>
</feature>
<keyword evidence="4" id="KW-0004">4Fe-4S</keyword>
<dbReference type="Proteomes" id="UP000676649">
    <property type="component" value="Chromosome"/>
</dbReference>
<keyword evidence="5" id="KW-0479">Metal-binding</keyword>
<evidence type="ECO:0000256" key="2">
    <source>
        <dbReference type="ARBA" id="ARBA00003532"/>
    </source>
</evidence>
<dbReference type="SUPFAM" id="SSF54862">
    <property type="entry name" value="4Fe-4S ferredoxins"/>
    <property type="match status" value="1"/>
</dbReference>
<dbReference type="InterPro" id="IPR050572">
    <property type="entry name" value="Fe-S_Ferredoxin"/>
</dbReference>
<name>A0A975R9J8_9GAMM</name>
<sequence>MSEFITGTTFGGTVWTPAYVTNLNPRTCIGCGRCFKVCPRDVFDLVDKDEVLEAEQFDDSYADFEDDDDNSQVMTLKNPADCIGCEACSKVCPKDCFTHEPKIAA</sequence>
<dbReference type="GO" id="GO:0051539">
    <property type="term" value="F:4 iron, 4 sulfur cluster binding"/>
    <property type="evidence" value="ECO:0007669"/>
    <property type="project" value="UniProtKB-KW"/>
</dbReference>
<evidence type="ECO:0000256" key="6">
    <source>
        <dbReference type="ARBA" id="ARBA00022737"/>
    </source>
</evidence>
<evidence type="ECO:0000256" key="7">
    <source>
        <dbReference type="ARBA" id="ARBA00022982"/>
    </source>
</evidence>
<reference evidence="13" key="1">
    <citation type="submission" date="2021-04" db="EMBL/GenBank/DDBJ databases">
        <title>Draft genome sequence data of methanotrophic Methylovulum sp. strain S1L and Methylomonas sp. strain S2AM isolated from boreal lake water columns.</title>
        <authorList>
            <person name="Rissanen A.J."/>
            <person name="Mangayil R."/>
            <person name="Svenning M.M."/>
            <person name="Khanongnuch R."/>
        </authorList>
    </citation>
    <scope>NUCLEOTIDE SEQUENCE</scope>
    <source>
        <strain evidence="13">S2AM</strain>
    </source>
</reference>
<keyword evidence="7" id="KW-0249">Electron transport</keyword>
<evidence type="ECO:0000256" key="10">
    <source>
        <dbReference type="ARBA" id="ARBA00023231"/>
    </source>
</evidence>
<keyword evidence="8" id="KW-0408">Iron</keyword>
<dbReference type="InterPro" id="IPR017896">
    <property type="entry name" value="4Fe4S_Fe-S-bd"/>
</dbReference>
<comment type="function">
    <text evidence="2">Ferredoxins are iron-sulfur proteins that transfer electrons in a wide variety of metabolic reactions.</text>
</comment>
<dbReference type="NCBIfam" id="TIGR02936">
    <property type="entry name" value="fdxN_nitrog"/>
    <property type="match status" value="1"/>
</dbReference>
<evidence type="ECO:0000313" key="14">
    <source>
        <dbReference type="Proteomes" id="UP000676649"/>
    </source>
</evidence>
<evidence type="ECO:0000256" key="8">
    <source>
        <dbReference type="ARBA" id="ARBA00023004"/>
    </source>
</evidence>
<dbReference type="GO" id="GO:0046872">
    <property type="term" value="F:metal ion binding"/>
    <property type="evidence" value="ECO:0007669"/>
    <property type="project" value="UniProtKB-KW"/>
</dbReference>
<keyword evidence="6" id="KW-0677">Repeat</keyword>
<keyword evidence="10" id="KW-0535">Nitrogen fixation</keyword>
<evidence type="ECO:0000256" key="4">
    <source>
        <dbReference type="ARBA" id="ARBA00022485"/>
    </source>
</evidence>
<evidence type="ECO:0000256" key="9">
    <source>
        <dbReference type="ARBA" id="ARBA00023014"/>
    </source>
</evidence>
<keyword evidence="14" id="KW-1185">Reference proteome</keyword>
<evidence type="ECO:0000259" key="12">
    <source>
        <dbReference type="PROSITE" id="PS51379"/>
    </source>
</evidence>
<keyword evidence="3" id="KW-0813">Transport</keyword>
<accession>A0A975R9J8</accession>
<dbReference type="Gene3D" id="3.30.70.20">
    <property type="match status" value="1"/>
</dbReference>
<proteinExistence type="predicted"/>
<evidence type="ECO:0000256" key="5">
    <source>
        <dbReference type="ARBA" id="ARBA00022723"/>
    </source>
</evidence>
<evidence type="ECO:0000256" key="3">
    <source>
        <dbReference type="ARBA" id="ARBA00022448"/>
    </source>
</evidence>
<dbReference type="AlphaFoldDB" id="A0A975R9J8"/>
<dbReference type="PANTHER" id="PTHR43687:SF1">
    <property type="entry name" value="FERREDOXIN III"/>
    <property type="match status" value="1"/>
</dbReference>
<comment type="cofactor">
    <cofactor evidence="1">
        <name>[4Fe-4S] cluster</name>
        <dbReference type="ChEBI" id="CHEBI:49883"/>
    </cofactor>
</comment>
<protein>
    <recommendedName>
        <fullName evidence="11">Ferredoxin III</fullName>
    </recommendedName>
</protein>
<keyword evidence="9" id="KW-0411">Iron-sulfur</keyword>
<evidence type="ECO:0000256" key="11">
    <source>
        <dbReference type="ARBA" id="ARBA00030616"/>
    </source>
</evidence>
<dbReference type="PANTHER" id="PTHR43687">
    <property type="entry name" value="ADENYLYLSULFATE REDUCTASE, BETA SUBUNIT"/>
    <property type="match status" value="1"/>
</dbReference>
<dbReference type="PROSITE" id="PS51379">
    <property type="entry name" value="4FE4S_FER_2"/>
    <property type="match status" value="2"/>
</dbReference>
<organism evidence="13 14">
    <name type="scientific">Methylomonas paludis</name>
    <dbReference type="NCBI Taxonomy" id="1173101"/>
    <lineage>
        <taxon>Bacteria</taxon>
        <taxon>Pseudomonadati</taxon>
        <taxon>Pseudomonadota</taxon>
        <taxon>Gammaproteobacteria</taxon>
        <taxon>Methylococcales</taxon>
        <taxon>Methylococcaceae</taxon>
        <taxon>Methylomonas</taxon>
    </lineage>
</organism>
<feature type="domain" description="4Fe-4S ferredoxin-type" evidence="12">
    <location>
        <begin position="72"/>
        <end position="102"/>
    </location>
</feature>